<dbReference type="PANTHER" id="PTHR21301">
    <property type="entry name" value="REVERSE TRANSCRIPTASE"/>
    <property type="match status" value="1"/>
</dbReference>
<dbReference type="InterPro" id="IPR043502">
    <property type="entry name" value="DNA/RNA_pol_sf"/>
</dbReference>
<accession>A0ABM5KPE4</accession>
<dbReference type="GeneID" id="126888082"/>
<feature type="domain" description="Reverse transcriptase" evidence="1">
    <location>
        <begin position="1"/>
        <end position="251"/>
    </location>
</feature>
<proteinExistence type="predicted"/>
<dbReference type="EnsemblMetazoa" id="XM_050656102.1">
    <property type="protein sequence ID" value="XP_050512059.1"/>
    <property type="gene ID" value="LOC126888082"/>
</dbReference>
<evidence type="ECO:0000313" key="2">
    <source>
        <dbReference type="EnsemblMetazoa" id="XP_050512059.1"/>
    </source>
</evidence>
<sequence length="321" mass="36553">MLSFEDNFRKKLKNCSSKIFKETAPTGSQLGRLYGVPKVHKTGGPPRPILSSINTPNYLLAKYLVPHLQILTENEFTVKDTFSFAKEITNQDRHKDGIMVSFDVESLFTNVPLDETINIIINSLFPSSNSSFLGMKQSKFKDLLTLAAKECLFSFDGKVYRQIDGVATGSPLGPVFANTFLCHHEKTWLADCPIDFKPLLYRRYVDDIFLIFKHTDRIQHFLDYINQKHHNMKFTSEIEVNGNLPFLGINIFRSPSGMKMNKLNKDALHLTKPCPNPTESLVPATFNDISEPWFTFVTAKKFNGKCRMCGILSIFFGVDIY</sequence>
<dbReference type="PANTHER" id="PTHR21301:SF10">
    <property type="entry name" value="REVERSE TRANSCRIPTASE DOMAIN-CONTAINING PROTEIN"/>
    <property type="match status" value="1"/>
</dbReference>
<dbReference type="Proteomes" id="UP001652700">
    <property type="component" value="Unplaced"/>
</dbReference>
<dbReference type="InterPro" id="IPR000477">
    <property type="entry name" value="RT_dom"/>
</dbReference>
<dbReference type="SUPFAM" id="SSF56672">
    <property type="entry name" value="DNA/RNA polymerases"/>
    <property type="match status" value="1"/>
</dbReference>
<protein>
    <recommendedName>
        <fullName evidence="1">Reverse transcriptase domain-containing protein</fullName>
    </recommendedName>
</protein>
<dbReference type="RefSeq" id="XP_050512059.1">
    <property type="nucleotide sequence ID" value="XM_050656102.1"/>
</dbReference>
<dbReference type="Pfam" id="PF00078">
    <property type="entry name" value="RVT_1"/>
    <property type="match status" value="1"/>
</dbReference>
<keyword evidence="3" id="KW-1185">Reference proteome</keyword>
<evidence type="ECO:0000313" key="3">
    <source>
        <dbReference type="Proteomes" id="UP001652700"/>
    </source>
</evidence>
<dbReference type="PROSITE" id="PS50878">
    <property type="entry name" value="RT_POL"/>
    <property type="match status" value="1"/>
</dbReference>
<evidence type="ECO:0000259" key="1">
    <source>
        <dbReference type="PROSITE" id="PS50878"/>
    </source>
</evidence>
<reference evidence="2" key="1">
    <citation type="submission" date="2025-05" db="UniProtKB">
        <authorList>
            <consortium name="EnsemblMetazoa"/>
        </authorList>
    </citation>
    <scope>IDENTIFICATION</scope>
</reference>
<organism evidence="2 3">
    <name type="scientific">Diabrotica virgifera virgifera</name>
    <name type="common">western corn rootworm</name>
    <dbReference type="NCBI Taxonomy" id="50390"/>
    <lineage>
        <taxon>Eukaryota</taxon>
        <taxon>Metazoa</taxon>
        <taxon>Ecdysozoa</taxon>
        <taxon>Arthropoda</taxon>
        <taxon>Hexapoda</taxon>
        <taxon>Insecta</taxon>
        <taxon>Pterygota</taxon>
        <taxon>Neoptera</taxon>
        <taxon>Endopterygota</taxon>
        <taxon>Coleoptera</taxon>
        <taxon>Polyphaga</taxon>
        <taxon>Cucujiformia</taxon>
        <taxon>Chrysomeloidea</taxon>
        <taxon>Chrysomelidae</taxon>
        <taxon>Galerucinae</taxon>
        <taxon>Diabroticina</taxon>
        <taxon>Diabroticites</taxon>
        <taxon>Diabrotica</taxon>
    </lineage>
</organism>
<name>A0ABM5KPE4_DIAVI</name>